<dbReference type="CDD" id="cd09179">
    <property type="entry name" value="PLDc_N_DEXD_a"/>
    <property type="match status" value="1"/>
</dbReference>
<evidence type="ECO:0000313" key="5">
    <source>
        <dbReference type="Proteomes" id="UP000529446"/>
    </source>
</evidence>
<dbReference type="PANTHER" id="PTHR45629:SF7">
    <property type="entry name" value="DNA EXCISION REPAIR PROTEIN ERCC-6-RELATED"/>
    <property type="match status" value="1"/>
</dbReference>
<dbReference type="GO" id="GO:0004386">
    <property type="term" value="F:helicase activity"/>
    <property type="evidence" value="ECO:0007669"/>
    <property type="project" value="UniProtKB-KW"/>
</dbReference>
<proteinExistence type="predicted"/>
<dbReference type="Gene3D" id="3.40.50.10810">
    <property type="entry name" value="Tandem AAA-ATPase domain"/>
    <property type="match status" value="1"/>
</dbReference>
<dbReference type="Pfam" id="PF00271">
    <property type="entry name" value="Helicase_C"/>
    <property type="match status" value="1"/>
</dbReference>
<name>A0A7X0YJC3_9LIST</name>
<dbReference type="RefSeq" id="WP_185534988.1">
    <property type="nucleotide sequence ID" value="NZ_JAARXI010000001.1"/>
</dbReference>
<dbReference type="InterPro" id="IPR000330">
    <property type="entry name" value="SNF2_N"/>
</dbReference>
<evidence type="ECO:0000259" key="3">
    <source>
        <dbReference type="PROSITE" id="PS51194"/>
    </source>
</evidence>
<dbReference type="AlphaFoldDB" id="A0A7X0YJC3"/>
<sequence length="862" mass="100553">MLKKLQRRLKSSYNSMEDNVSEGFYIPLLCESKSYKRVSGYFSCKALSIYAEGLDRIDANNGYVQFIISQNISEQDFKEIQLGYVERSKDEVLTKNDKQRLGNLAYLIAQGKADVKFGLIKNGLFHTKWGLFEDAEGDIVYFNGSLNETANAMVNNFDSFDVDFSWDVSTNVRTRVAQKKEEFFRLWNNNYLGVQVVDATQMVYSLLKEFDTGQIQRIPNPEDNSVILDMDDKYFFFIDKSDDEVVSKKIFKKNFTYYVDTKREYPFFRGDLTYRDVEKIIKLAVKRADRLDFNFVVSSRVNDFINNQRYSIEEYRKSGLTLKNQDSRWDAEFLEFTEVIKTEIFRSLKPLQLRSAMYMLTQKRAANFSVPGAGKTAMLLGVFAYLNSKEKEEIIKRILVISPINAFMSWKEEFLAVFESNKKLNVLSIHDKSINGNKFAFENQWSTANLILINYESLPKFQDSILKCISHGSDTMLVYDEVHRIKGINAKRAIAALEIADKVDYRYVLTGTPIPNGYLDIYNFLQILFKNEYSSYFGFEQNMLKSPDSRQIEEINQKLVPYFWRTNKEDLGVPLAEPDKIIAVNPSVQQLRLAEIIYTTAQNPLAAWIRMIQLSTNPELINQVINYSDLGFSEDDDIDSESYDQVSFKVRKELEESIHNAVIEDISEWDLTNVVSPKFDAGIKLVMDIIDKYGKVVVWGLFVDTLKKIMYALKQNNINVRVIYGGTPREEREEIIHKFKENTNEIQVLVSNPNTLGESVSLHTIVHDAVYFEYNYNLTFMLQSRDRIHRLGLPINQKTRYYYLMTTSERETYNFIDRKIYDKLAEKERRMKDAIDSQYLTPEFADNEIEEMKQIIESERRF</sequence>
<dbReference type="InterPro" id="IPR014001">
    <property type="entry name" value="Helicase_ATP-bd"/>
</dbReference>
<keyword evidence="4" id="KW-0347">Helicase</keyword>
<keyword evidence="4" id="KW-0547">Nucleotide-binding</keyword>
<dbReference type="SMART" id="SM00487">
    <property type="entry name" value="DEXDc"/>
    <property type="match status" value="1"/>
</dbReference>
<accession>A0A7X0YJC3</accession>
<comment type="caution">
    <text evidence="4">The sequence shown here is derived from an EMBL/GenBank/DDBJ whole genome shotgun (WGS) entry which is preliminary data.</text>
</comment>
<dbReference type="EMBL" id="JAARXI010000001">
    <property type="protein sequence ID" value="MBC2115484.1"/>
    <property type="molecule type" value="Genomic_DNA"/>
</dbReference>
<dbReference type="InterPro" id="IPR001650">
    <property type="entry name" value="Helicase_C-like"/>
</dbReference>
<dbReference type="Gene3D" id="3.40.50.300">
    <property type="entry name" value="P-loop containing nucleotide triphosphate hydrolases"/>
    <property type="match status" value="1"/>
</dbReference>
<feature type="domain" description="Helicase C-terminal" evidence="3">
    <location>
        <begin position="685"/>
        <end position="835"/>
    </location>
</feature>
<dbReference type="InterPro" id="IPR049730">
    <property type="entry name" value="SNF2/RAD54-like_C"/>
</dbReference>
<dbReference type="InterPro" id="IPR027417">
    <property type="entry name" value="P-loop_NTPase"/>
</dbReference>
<dbReference type="SUPFAM" id="SSF52540">
    <property type="entry name" value="P-loop containing nucleoside triphosphate hydrolases"/>
    <property type="match status" value="2"/>
</dbReference>
<dbReference type="GO" id="GO:0016787">
    <property type="term" value="F:hydrolase activity"/>
    <property type="evidence" value="ECO:0007669"/>
    <property type="project" value="UniProtKB-KW"/>
</dbReference>
<dbReference type="GO" id="GO:0005524">
    <property type="term" value="F:ATP binding"/>
    <property type="evidence" value="ECO:0007669"/>
    <property type="project" value="InterPro"/>
</dbReference>
<feature type="domain" description="Helicase ATP-binding" evidence="2">
    <location>
        <begin position="356"/>
        <end position="531"/>
    </location>
</feature>
<organism evidence="4 5">
    <name type="scientific">Listeria booriae</name>
    <dbReference type="NCBI Taxonomy" id="1552123"/>
    <lineage>
        <taxon>Bacteria</taxon>
        <taxon>Bacillati</taxon>
        <taxon>Bacillota</taxon>
        <taxon>Bacilli</taxon>
        <taxon>Bacillales</taxon>
        <taxon>Listeriaceae</taxon>
        <taxon>Listeria</taxon>
    </lineage>
</organism>
<dbReference type="PANTHER" id="PTHR45629">
    <property type="entry name" value="SNF2/RAD54 FAMILY MEMBER"/>
    <property type="match status" value="1"/>
</dbReference>
<dbReference type="PROSITE" id="PS51192">
    <property type="entry name" value="HELICASE_ATP_BIND_1"/>
    <property type="match status" value="1"/>
</dbReference>
<dbReference type="Proteomes" id="UP000529446">
    <property type="component" value="Unassembled WGS sequence"/>
</dbReference>
<evidence type="ECO:0000259" key="2">
    <source>
        <dbReference type="PROSITE" id="PS51192"/>
    </source>
</evidence>
<evidence type="ECO:0000313" key="4">
    <source>
        <dbReference type="EMBL" id="MBC2115484.1"/>
    </source>
</evidence>
<dbReference type="InterPro" id="IPR038718">
    <property type="entry name" value="SNF2-like_sf"/>
</dbReference>
<dbReference type="CDD" id="cd18793">
    <property type="entry name" value="SF2_C_SNF"/>
    <property type="match status" value="1"/>
</dbReference>
<dbReference type="InterPro" id="IPR050496">
    <property type="entry name" value="SNF2_RAD54_helicase_repair"/>
</dbReference>
<keyword evidence="4" id="KW-0067">ATP-binding</keyword>
<protein>
    <submittedName>
        <fullName evidence="4">DEAD/DEAH box helicase family protein</fullName>
    </submittedName>
</protein>
<gene>
    <name evidence="4" type="ORF">HCB06_02525</name>
</gene>
<evidence type="ECO:0000256" key="1">
    <source>
        <dbReference type="ARBA" id="ARBA00022801"/>
    </source>
</evidence>
<dbReference type="Pfam" id="PF00176">
    <property type="entry name" value="SNF2-rel_dom"/>
    <property type="match status" value="1"/>
</dbReference>
<dbReference type="SMART" id="SM00490">
    <property type="entry name" value="HELICc"/>
    <property type="match status" value="1"/>
</dbReference>
<dbReference type="PROSITE" id="PS51194">
    <property type="entry name" value="HELICASE_CTER"/>
    <property type="match status" value="1"/>
</dbReference>
<keyword evidence="1" id="KW-0378">Hydrolase</keyword>
<reference evidence="4 5" key="1">
    <citation type="submission" date="2020-03" db="EMBL/GenBank/DDBJ databases">
        <title>Soil Listeria distribution.</title>
        <authorList>
            <person name="Liao J."/>
            <person name="Wiedmann M."/>
        </authorList>
    </citation>
    <scope>NUCLEOTIDE SEQUENCE [LARGE SCALE GENOMIC DNA]</scope>
    <source>
        <strain evidence="4 5">FSL L7-0360</strain>
    </source>
</reference>